<evidence type="ECO:0000256" key="3">
    <source>
        <dbReference type="ARBA" id="ARBA00022679"/>
    </source>
</evidence>
<comment type="catalytic activity">
    <reaction evidence="7">
        <text>adenosine + H2O + H(+) = inosine + NH4(+)</text>
        <dbReference type="Rhea" id="RHEA:24408"/>
        <dbReference type="ChEBI" id="CHEBI:15377"/>
        <dbReference type="ChEBI" id="CHEBI:15378"/>
        <dbReference type="ChEBI" id="CHEBI:16335"/>
        <dbReference type="ChEBI" id="CHEBI:17596"/>
        <dbReference type="ChEBI" id="CHEBI:28938"/>
        <dbReference type="EC" id="3.5.4.4"/>
    </reaction>
    <physiologicalReaction direction="left-to-right" evidence="7">
        <dbReference type="Rhea" id="RHEA:24409"/>
    </physiologicalReaction>
</comment>
<dbReference type="NCBIfam" id="TIGR00726">
    <property type="entry name" value="peptidoglycan editing factor PgeF"/>
    <property type="match status" value="1"/>
</dbReference>
<evidence type="ECO:0000256" key="5">
    <source>
        <dbReference type="ARBA" id="ARBA00022801"/>
    </source>
</evidence>
<dbReference type="Gene3D" id="3.60.140.10">
    <property type="entry name" value="CNF1/YfiH-like putative cysteine hydrolases"/>
    <property type="match status" value="1"/>
</dbReference>
<keyword evidence="12" id="KW-1185">Reference proteome</keyword>
<comment type="catalytic activity">
    <reaction evidence="8">
        <text>adenosine + phosphate = alpha-D-ribose 1-phosphate + adenine</text>
        <dbReference type="Rhea" id="RHEA:27642"/>
        <dbReference type="ChEBI" id="CHEBI:16335"/>
        <dbReference type="ChEBI" id="CHEBI:16708"/>
        <dbReference type="ChEBI" id="CHEBI:43474"/>
        <dbReference type="ChEBI" id="CHEBI:57720"/>
        <dbReference type="EC" id="2.4.2.1"/>
    </reaction>
    <physiologicalReaction direction="left-to-right" evidence="8">
        <dbReference type="Rhea" id="RHEA:27643"/>
    </physiologicalReaction>
</comment>
<reference evidence="11 12" key="1">
    <citation type="submission" date="2020-08" db="EMBL/GenBank/DDBJ databases">
        <title>Genomic Encyclopedia of Type Strains, Phase IV (KMG-IV): sequencing the most valuable type-strain genomes for metagenomic binning, comparative biology and taxonomic classification.</title>
        <authorList>
            <person name="Goeker M."/>
        </authorList>
    </citation>
    <scope>NUCLEOTIDE SEQUENCE [LARGE SCALE GENOMIC DNA]</scope>
    <source>
        <strain evidence="11 12">DSM 16268</strain>
    </source>
</reference>
<dbReference type="InterPro" id="IPR011324">
    <property type="entry name" value="Cytotoxic_necrot_fac-like_cat"/>
</dbReference>
<evidence type="ECO:0000256" key="1">
    <source>
        <dbReference type="ARBA" id="ARBA00000553"/>
    </source>
</evidence>
<dbReference type="GO" id="GO:0017061">
    <property type="term" value="F:S-methyl-5-thioadenosine phosphorylase activity"/>
    <property type="evidence" value="ECO:0007669"/>
    <property type="project" value="UniProtKB-EC"/>
</dbReference>
<comment type="similarity">
    <text evidence="2 10">Belongs to the purine nucleoside phosphorylase YfiH/LACC1 family.</text>
</comment>
<sequence length="260" mass="27288">MRLTSDALAALPGVTHGFFTRRGGVSDGLYASLNCGLGSADDRESVIANRARVLAVLGLPPGRLATPHQIHSADVAVVETVWAPGEGPKADAVVTARPGVAIGVGTADCGPLLFADAEARVVGAAHAGWKGAFSGVIEATVEAMEELGAQRARIVAALGPTISRPAYEVGPEFRVRFLEADTANERFFSPAGRTDRHLFDLPAYIGARLLAAGLGRVEDLRLCTYGDPERFFSYRRATHEGEPDYGRLLSAIALVDPAAG</sequence>
<evidence type="ECO:0000313" key="12">
    <source>
        <dbReference type="Proteomes" id="UP000523821"/>
    </source>
</evidence>
<evidence type="ECO:0000256" key="4">
    <source>
        <dbReference type="ARBA" id="ARBA00022723"/>
    </source>
</evidence>
<dbReference type="Pfam" id="PF02578">
    <property type="entry name" value="Cu-oxidase_4"/>
    <property type="match status" value="1"/>
</dbReference>
<keyword evidence="4" id="KW-0479">Metal-binding</keyword>
<gene>
    <name evidence="11" type="ORF">GGQ63_001063</name>
</gene>
<dbReference type="PANTHER" id="PTHR30616">
    <property type="entry name" value="UNCHARACTERIZED PROTEIN YFIH"/>
    <property type="match status" value="1"/>
</dbReference>
<organism evidence="11 12">
    <name type="scientific">Prosthecomicrobium pneumaticum</name>
    <dbReference type="NCBI Taxonomy" id="81895"/>
    <lineage>
        <taxon>Bacteria</taxon>
        <taxon>Pseudomonadati</taxon>
        <taxon>Pseudomonadota</taxon>
        <taxon>Alphaproteobacteria</taxon>
        <taxon>Hyphomicrobiales</taxon>
        <taxon>Kaistiaceae</taxon>
        <taxon>Prosthecomicrobium</taxon>
    </lineage>
</organism>
<dbReference type="PANTHER" id="PTHR30616:SF2">
    <property type="entry name" value="PURINE NUCLEOSIDE PHOSPHORYLASE LACC1"/>
    <property type="match status" value="1"/>
</dbReference>
<evidence type="ECO:0000256" key="7">
    <source>
        <dbReference type="ARBA" id="ARBA00047989"/>
    </source>
</evidence>
<dbReference type="InterPro" id="IPR038371">
    <property type="entry name" value="Cu_polyphenol_OxRdtase_sf"/>
</dbReference>
<dbReference type="InterPro" id="IPR003730">
    <property type="entry name" value="Cu_polyphenol_OxRdtase"/>
</dbReference>
<comment type="catalytic activity">
    <reaction evidence="1">
        <text>inosine + phosphate = alpha-D-ribose 1-phosphate + hypoxanthine</text>
        <dbReference type="Rhea" id="RHEA:27646"/>
        <dbReference type="ChEBI" id="CHEBI:17368"/>
        <dbReference type="ChEBI" id="CHEBI:17596"/>
        <dbReference type="ChEBI" id="CHEBI:43474"/>
        <dbReference type="ChEBI" id="CHEBI:57720"/>
        <dbReference type="EC" id="2.4.2.1"/>
    </reaction>
    <physiologicalReaction direction="left-to-right" evidence="1">
        <dbReference type="Rhea" id="RHEA:27647"/>
    </physiologicalReaction>
</comment>
<evidence type="ECO:0000256" key="2">
    <source>
        <dbReference type="ARBA" id="ARBA00007353"/>
    </source>
</evidence>
<evidence type="ECO:0000256" key="9">
    <source>
        <dbReference type="ARBA" id="ARBA00049893"/>
    </source>
</evidence>
<evidence type="ECO:0000256" key="8">
    <source>
        <dbReference type="ARBA" id="ARBA00048968"/>
    </source>
</evidence>
<dbReference type="SUPFAM" id="SSF64438">
    <property type="entry name" value="CNF1/YfiH-like putative cysteine hydrolases"/>
    <property type="match status" value="1"/>
</dbReference>
<dbReference type="Proteomes" id="UP000523821">
    <property type="component" value="Unassembled WGS sequence"/>
</dbReference>
<evidence type="ECO:0000313" key="11">
    <source>
        <dbReference type="EMBL" id="MBB5752011.1"/>
    </source>
</evidence>
<keyword evidence="3" id="KW-0808">Transferase</keyword>
<dbReference type="GO" id="GO:0016787">
    <property type="term" value="F:hydrolase activity"/>
    <property type="evidence" value="ECO:0007669"/>
    <property type="project" value="UniProtKB-KW"/>
</dbReference>
<comment type="caution">
    <text evidence="11">The sequence shown here is derived from an EMBL/GenBank/DDBJ whole genome shotgun (WGS) entry which is preliminary data.</text>
</comment>
<dbReference type="GO" id="GO:0005507">
    <property type="term" value="F:copper ion binding"/>
    <property type="evidence" value="ECO:0007669"/>
    <property type="project" value="TreeGrafter"/>
</dbReference>
<evidence type="ECO:0000256" key="6">
    <source>
        <dbReference type="ARBA" id="ARBA00022833"/>
    </source>
</evidence>
<evidence type="ECO:0000256" key="10">
    <source>
        <dbReference type="RuleBase" id="RU361274"/>
    </source>
</evidence>
<keyword evidence="6" id="KW-0862">Zinc</keyword>
<accession>A0A7W9CUV2</accession>
<protein>
    <recommendedName>
        <fullName evidence="10">Purine nucleoside phosphorylase</fullName>
    </recommendedName>
</protein>
<keyword evidence="5" id="KW-0378">Hydrolase</keyword>
<proteinExistence type="inferred from homology"/>
<dbReference type="CDD" id="cd16833">
    <property type="entry name" value="YfiH"/>
    <property type="match status" value="1"/>
</dbReference>
<dbReference type="EMBL" id="JACHOO010000002">
    <property type="protein sequence ID" value="MBB5752011.1"/>
    <property type="molecule type" value="Genomic_DNA"/>
</dbReference>
<name>A0A7W9CUV2_9HYPH</name>
<comment type="catalytic activity">
    <reaction evidence="9">
        <text>S-methyl-5'-thioadenosine + phosphate = 5-(methylsulfanyl)-alpha-D-ribose 1-phosphate + adenine</text>
        <dbReference type="Rhea" id="RHEA:11852"/>
        <dbReference type="ChEBI" id="CHEBI:16708"/>
        <dbReference type="ChEBI" id="CHEBI:17509"/>
        <dbReference type="ChEBI" id="CHEBI:43474"/>
        <dbReference type="ChEBI" id="CHEBI:58533"/>
        <dbReference type="EC" id="2.4.2.28"/>
    </reaction>
    <physiologicalReaction direction="left-to-right" evidence="9">
        <dbReference type="Rhea" id="RHEA:11853"/>
    </physiologicalReaction>
</comment>
<dbReference type="RefSeq" id="WP_183853285.1">
    <property type="nucleotide sequence ID" value="NZ_JACHOO010000002.1"/>
</dbReference>
<dbReference type="AlphaFoldDB" id="A0A7W9CUV2"/>